<evidence type="ECO:0000256" key="5">
    <source>
        <dbReference type="ARBA" id="ARBA00023180"/>
    </source>
</evidence>
<organism evidence="10 11">
    <name type="scientific">Riccia fluitans</name>
    <dbReference type="NCBI Taxonomy" id="41844"/>
    <lineage>
        <taxon>Eukaryota</taxon>
        <taxon>Viridiplantae</taxon>
        <taxon>Streptophyta</taxon>
        <taxon>Embryophyta</taxon>
        <taxon>Marchantiophyta</taxon>
        <taxon>Marchantiopsida</taxon>
        <taxon>Marchantiidae</taxon>
        <taxon>Marchantiales</taxon>
        <taxon>Ricciaceae</taxon>
        <taxon>Riccia</taxon>
    </lineage>
</organism>
<dbReference type="PANTHER" id="PTHR47967:SF128">
    <property type="entry name" value="ASPARTIC PROTEINASE CDR1-LIKE"/>
    <property type="match status" value="1"/>
</dbReference>
<comment type="similarity">
    <text evidence="1 7">Belongs to the peptidase A1 family.</text>
</comment>
<dbReference type="InterPro" id="IPR051708">
    <property type="entry name" value="Plant_Aspart_Prot_A1"/>
</dbReference>
<feature type="active site" evidence="6">
    <location>
        <position position="363"/>
    </location>
</feature>
<dbReference type="InterPro" id="IPR032799">
    <property type="entry name" value="TAXi_C"/>
</dbReference>
<name>A0ABD1Y7K7_9MARC</name>
<dbReference type="Pfam" id="PF14543">
    <property type="entry name" value="TAXi_N"/>
    <property type="match status" value="1"/>
</dbReference>
<keyword evidence="11" id="KW-1185">Reference proteome</keyword>
<dbReference type="SUPFAM" id="SSF50630">
    <property type="entry name" value="Acid proteases"/>
    <property type="match status" value="1"/>
</dbReference>
<feature type="chain" id="PRO_5044860743" description="Peptidase A1 domain-containing protein" evidence="8">
    <location>
        <begin position="23"/>
        <end position="495"/>
    </location>
</feature>
<dbReference type="InterPro" id="IPR032861">
    <property type="entry name" value="TAXi_N"/>
</dbReference>
<dbReference type="GO" id="GO:0004190">
    <property type="term" value="F:aspartic-type endopeptidase activity"/>
    <property type="evidence" value="ECO:0007669"/>
    <property type="project" value="UniProtKB-KW"/>
</dbReference>
<feature type="domain" description="Peptidase A1" evidence="9">
    <location>
        <begin position="133"/>
        <end position="488"/>
    </location>
</feature>
<keyword evidence="3 7" id="KW-0064">Aspartyl protease</keyword>
<dbReference type="PROSITE" id="PS51767">
    <property type="entry name" value="PEPTIDASE_A1"/>
    <property type="match status" value="1"/>
</dbReference>
<evidence type="ECO:0000256" key="2">
    <source>
        <dbReference type="ARBA" id="ARBA00022670"/>
    </source>
</evidence>
<sequence>MGALAKISIVLLLLVQAYSCAALRNQQTAWVTKHLHRRKSMETQTNRVGKRKLLAEETTEKTLSNGWRATLIRSSRKVVTEKLTSFEKTLQDVEMSKKRTMFLFKGSGKAKTLRKLLGQEEFESEVEATPGEYSMEFSIGTPPQNFVAIADTGSDLVWLQCVQCNPCFNSSAKFDPSLSSTYQALGCGPSCDVLGPDNQLACTPSCQYSYGYGDNSTTIGNFSVETIWLTDGAGDTVSVANFLFGCGLENTGLFDGTNGLVGLGRGPLSFPSQISQILNSNKFSYCLLTSSDVTDKSPILFGETAVPDGLIRSTPLLPLPAHFITSFYYVSLVDISVGGSPLSIPSTSFQLNVTTEQGGVLFDSGTTYTTLESSAYQLVIGAFKRGIETLNPSISPVDLLDLTGLEVCYGVTGFDTVVIPALTFHFDSADFDLPADNTMEKFTDESSNNFICLALTESPVASSSIFGNRQQQNFQVLYDLDNGSIGWVPADCASI</sequence>
<feature type="signal peptide" evidence="8">
    <location>
        <begin position="1"/>
        <end position="22"/>
    </location>
</feature>
<comment type="caution">
    <text evidence="10">The sequence shown here is derived from an EMBL/GenBank/DDBJ whole genome shotgun (WGS) entry which is preliminary data.</text>
</comment>
<evidence type="ECO:0000256" key="6">
    <source>
        <dbReference type="PIRSR" id="PIRSR601461-1"/>
    </source>
</evidence>
<evidence type="ECO:0000259" key="9">
    <source>
        <dbReference type="PROSITE" id="PS51767"/>
    </source>
</evidence>
<dbReference type="InterPro" id="IPR021109">
    <property type="entry name" value="Peptidase_aspartic_dom_sf"/>
</dbReference>
<evidence type="ECO:0000256" key="8">
    <source>
        <dbReference type="SAM" id="SignalP"/>
    </source>
</evidence>
<evidence type="ECO:0000256" key="4">
    <source>
        <dbReference type="ARBA" id="ARBA00022801"/>
    </source>
</evidence>
<evidence type="ECO:0000256" key="7">
    <source>
        <dbReference type="RuleBase" id="RU000454"/>
    </source>
</evidence>
<dbReference type="InterPro" id="IPR033121">
    <property type="entry name" value="PEPTIDASE_A1"/>
</dbReference>
<keyword evidence="5" id="KW-0325">Glycoprotein</keyword>
<dbReference type="EMBL" id="JBHFFA010000006">
    <property type="protein sequence ID" value="KAL2622690.1"/>
    <property type="molecule type" value="Genomic_DNA"/>
</dbReference>
<dbReference type="PANTHER" id="PTHR47967">
    <property type="entry name" value="OS07G0603500 PROTEIN-RELATED"/>
    <property type="match status" value="1"/>
</dbReference>
<accession>A0ABD1Y7K7</accession>
<dbReference type="Proteomes" id="UP001605036">
    <property type="component" value="Unassembled WGS sequence"/>
</dbReference>
<keyword evidence="4 7" id="KW-0378">Hydrolase</keyword>
<evidence type="ECO:0000313" key="10">
    <source>
        <dbReference type="EMBL" id="KAL2622690.1"/>
    </source>
</evidence>
<evidence type="ECO:0000256" key="3">
    <source>
        <dbReference type="ARBA" id="ARBA00022750"/>
    </source>
</evidence>
<dbReference type="AlphaFoldDB" id="A0ABD1Y7K7"/>
<dbReference type="PROSITE" id="PS00141">
    <property type="entry name" value="ASP_PROTEASE"/>
    <property type="match status" value="2"/>
</dbReference>
<dbReference type="PRINTS" id="PR00792">
    <property type="entry name" value="PEPSIN"/>
</dbReference>
<protein>
    <recommendedName>
        <fullName evidence="9">Peptidase A1 domain-containing protein</fullName>
    </recommendedName>
</protein>
<gene>
    <name evidence="10" type="ORF">R1flu_002895</name>
</gene>
<feature type="active site" evidence="6">
    <location>
        <position position="151"/>
    </location>
</feature>
<dbReference type="Pfam" id="PF14541">
    <property type="entry name" value="TAXi_C"/>
    <property type="match status" value="1"/>
</dbReference>
<dbReference type="GO" id="GO:0006508">
    <property type="term" value="P:proteolysis"/>
    <property type="evidence" value="ECO:0007669"/>
    <property type="project" value="UniProtKB-KW"/>
</dbReference>
<evidence type="ECO:0000313" key="11">
    <source>
        <dbReference type="Proteomes" id="UP001605036"/>
    </source>
</evidence>
<evidence type="ECO:0000256" key="1">
    <source>
        <dbReference type="ARBA" id="ARBA00007447"/>
    </source>
</evidence>
<dbReference type="InterPro" id="IPR001969">
    <property type="entry name" value="Aspartic_peptidase_AS"/>
</dbReference>
<dbReference type="CDD" id="cd05476">
    <property type="entry name" value="pepsin_A_like_plant"/>
    <property type="match status" value="1"/>
</dbReference>
<proteinExistence type="inferred from homology"/>
<keyword evidence="2 7" id="KW-0645">Protease</keyword>
<dbReference type="InterPro" id="IPR034161">
    <property type="entry name" value="Pepsin-like_plant"/>
</dbReference>
<dbReference type="Gene3D" id="2.40.70.10">
    <property type="entry name" value="Acid Proteases"/>
    <property type="match status" value="2"/>
</dbReference>
<dbReference type="InterPro" id="IPR001461">
    <property type="entry name" value="Aspartic_peptidase_A1"/>
</dbReference>
<keyword evidence="8" id="KW-0732">Signal</keyword>
<reference evidence="10 11" key="1">
    <citation type="submission" date="2024-09" db="EMBL/GenBank/DDBJ databases">
        <title>Chromosome-scale assembly of Riccia fluitans.</title>
        <authorList>
            <person name="Paukszto L."/>
            <person name="Sawicki J."/>
            <person name="Karawczyk K."/>
            <person name="Piernik-Szablinska J."/>
            <person name="Szczecinska M."/>
            <person name="Mazdziarz M."/>
        </authorList>
    </citation>
    <scope>NUCLEOTIDE SEQUENCE [LARGE SCALE GENOMIC DNA]</scope>
    <source>
        <strain evidence="10">Rf_01</strain>
        <tissue evidence="10">Aerial parts of the thallus</tissue>
    </source>
</reference>